<evidence type="ECO:0000313" key="2">
    <source>
        <dbReference type="Proteomes" id="UP000271937"/>
    </source>
</evidence>
<proteinExistence type="predicted"/>
<protein>
    <submittedName>
        <fullName evidence="1">Uncharacterized protein</fullName>
    </submittedName>
</protein>
<dbReference type="Proteomes" id="UP000271937">
    <property type="component" value="Unassembled WGS sequence"/>
</dbReference>
<gene>
    <name evidence="1" type="ORF">EG849_15265</name>
</gene>
<comment type="caution">
    <text evidence="1">The sequence shown here is derived from an EMBL/GenBank/DDBJ whole genome shotgun (WGS) entry which is preliminary data.</text>
</comment>
<dbReference type="RefSeq" id="WP_125014269.1">
    <property type="nucleotide sequence ID" value="NZ_RQVR01000035.1"/>
</dbReference>
<dbReference type="EMBL" id="RQVR01000035">
    <property type="protein sequence ID" value="RRJ87674.1"/>
    <property type="molecule type" value="Genomic_DNA"/>
</dbReference>
<accession>A0A3P3VYW1</accession>
<keyword evidence="2" id="KW-1185">Reference proteome</keyword>
<organism evidence="1 2">
    <name type="scientific">Flavobacterium macacae</name>
    <dbReference type="NCBI Taxonomy" id="2488993"/>
    <lineage>
        <taxon>Bacteria</taxon>
        <taxon>Pseudomonadati</taxon>
        <taxon>Bacteroidota</taxon>
        <taxon>Flavobacteriia</taxon>
        <taxon>Flavobacteriales</taxon>
        <taxon>Flavobacteriaceae</taxon>
        <taxon>Flavobacterium</taxon>
    </lineage>
</organism>
<dbReference type="OrthoDB" id="1144350at2"/>
<dbReference type="AlphaFoldDB" id="A0A3P3VYW1"/>
<evidence type="ECO:0000313" key="1">
    <source>
        <dbReference type="EMBL" id="RRJ87674.1"/>
    </source>
</evidence>
<sequence>MGSRNLFIRRIFFLNLPLLRQAAERWEKSPFGTIFPNDRSASPTVGKPSLHSHDVLPTVAFDAFRKGVKTPFGTTTKPSGRYRQFII</sequence>
<name>A0A3P3VYW1_9FLAO</name>
<reference evidence="1 2" key="1">
    <citation type="submission" date="2018-11" db="EMBL/GenBank/DDBJ databases">
        <title>Flavobacterium sp. nov., YIM 102600 draft genome.</title>
        <authorList>
            <person name="Li G."/>
            <person name="Jiang Y."/>
        </authorList>
    </citation>
    <scope>NUCLEOTIDE SEQUENCE [LARGE SCALE GENOMIC DNA]</scope>
    <source>
        <strain evidence="1 2">YIM 102600</strain>
    </source>
</reference>